<dbReference type="Proteomes" id="UP000198531">
    <property type="component" value="Unassembled WGS sequence"/>
</dbReference>
<evidence type="ECO:0000313" key="2">
    <source>
        <dbReference type="Proteomes" id="UP000198531"/>
    </source>
</evidence>
<sequence>MSSTDHNVDADGRLDELLGVLDHEYRRRILLALADSGDRTPPVRPSMADGDEPDVLELELRHVHFPKLEAAGLVEWDRERDALSRGPRFDEVEPVLDALEAAKSESSSARN</sequence>
<dbReference type="RefSeq" id="WP_089804904.1">
    <property type="nucleotide sequence ID" value="NZ_FOYT01000001.1"/>
</dbReference>
<protein>
    <submittedName>
        <fullName evidence="1">Uncharacterized protein</fullName>
    </submittedName>
</protein>
<name>A0A1I6GBD3_9EURY</name>
<keyword evidence="2" id="KW-1185">Reference proteome</keyword>
<gene>
    <name evidence="1" type="ORF">SAMN04487947_0862</name>
</gene>
<accession>A0A1I6GBD3</accession>
<evidence type="ECO:0000313" key="1">
    <source>
        <dbReference type="EMBL" id="SFR39451.1"/>
    </source>
</evidence>
<proteinExistence type="predicted"/>
<dbReference type="AlphaFoldDB" id="A0A1I6GBD3"/>
<dbReference type="OrthoDB" id="247722at2157"/>
<reference evidence="2" key="1">
    <citation type="submission" date="2016-10" db="EMBL/GenBank/DDBJ databases">
        <authorList>
            <person name="Varghese N."/>
            <person name="Submissions S."/>
        </authorList>
    </citation>
    <scope>NUCLEOTIDE SEQUENCE [LARGE SCALE GENOMIC DNA]</scope>
    <source>
        <strain evidence="2">CGMCC 1.7736</strain>
    </source>
</reference>
<organism evidence="1 2">
    <name type="scientific">Halogeometricum rufum</name>
    <dbReference type="NCBI Taxonomy" id="553469"/>
    <lineage>
        <taxon>Archaea</taxon>
        <taxon>Methanobacteriati</taxon>
        <taxon>Methanobacteriota</taxon>
        <taxon>Stenosarchaea group</taxon>
        <taxon>Halobacteria</taxon>
        <taxon>Halobacteriales</taxon>
        <taxon>Haloferacaceae</taxon>
        <taxon>Halogeometricum</taxon>
    </lineage>
</organism>
<dbReference type="EMBL" id="FOYT01000001">
    <property type="protein sequence ID" value="SFR39451.1"/>
    <property type="molecule type" value="Genomic_DNA"/>
</dbReference>
<dbReference type="STRING" id="553469.SAMN04487947_0862"/>